<dbReference type="Gene3D" id="3.40.50.300">
    <property type="entry name" value="P-loop containing nucleotide triphosphate hydrolases"/>
    <property type="match status" value="1"/>
</dbReference>
<dbReference type="EMBL" id="AOLM01000012">
    <property type="protein sequence ID" value="ELZ94597.1"/>
    <property type="molecule type" value="Genomic_DNA"/>
</dbReference>
<dbReference type="GO" id="GO:0005524">
    <property type="term" value="F:ATP binding"/>
    <property type="evidence" value="ECO:0007669"/>
    <property type="project" value="UniProtKB-KW"/>
</dbReference>
<name>M0IEW6_9EURY</name>
<keyword evidence="7" id="KW-1185">Reference proteome</keyword>
<keyword evidence="3 6" id="KW-0067">ATP-binding</keyword>
<organism evidence="6 7">
    <name type="scientific">Haloferax sulfurifontis ATCC BAA-897</name>
    <dbReference type="NCBI Taxonomy" id="662480"/>
    <lineage>
        <taxon>Archaea</taxon>
        <taxon>Methanobacteriati</taxon>
        <taxon>Methanobacteriota</taxon>
        <taxon>Stenosarchaea group</taxon>
        <taxon>Halobacteria</taxon>
        <taxon>Halobacteriales</taxon>
        <taxon>Haloferacaceae</taxon>
        <taxon>Haloferax</taxon>
    </lineage>
</organism>
<proteinExistence type="predicted"/>
<dbReference type="SUPFAM" id="SSF52540">
    <property type="entry name" value="P-loop containing nucleoside triphosphate hydrolases"/>
    <property type="match status" value="1"/>
</dbReference>
<evidence type="ECO:0000259" key="5">
    <source>
        <dbReference type="Pfam" id="PF00005"/>
    </source>
</evidence>
<protein>
    <submittedName>
        <fullName evidence="6">Daunorubicin resistance ABC transporter ATP-binding protein</fullName>
    </submittedName>
</protein>
<evidence type="ECO:0000313" key="6">
    <source>
        <dbReference type="EMBL" id="ELZ94597.1"/>
    </source>
</evidence>
<dbReference type="Proteomes" id="UP000011508">
    <property type="component" value="Unassembled WGS sequence"/>
</dbReference>
<reference evidence="6 7" key="1">
    <citation type="journal article" date="2014" name="PLoS Genet.">
        <title>Phylogenetically driven sequencing of extremely halophilic archaea reveals strategies for static and dynamic osmo-response.</title>
        <authorList>
            <person name="Becker E.A."/>
            <person name="Seitzer P.M."/>
            <person name="Tritt A."/>
            <person name="Larsen D."/>
            <person name="Krusor M."/>
            <person name="Yao A.I."/>
            <person name="Wu D."/>
            <person name="Madern D."/>
            <person name="Eisen J.A."/>
            <person name="Darling A.E."/>
            <person name="Facciotti M.T."/>
        </authorList>
    </citation>
    <scope>NUCLEOTIDE SEQUENCE [LARGE SCALE GENOMIC DNA]</scope>
    <source>
        <strain evidence="6 7">ATCC BAA-897</strain>
    </source>
</reference>
<dbReference type="PANTHER" id="PTHR42711:SF18">
    <property type="entry name" value="ABC TRANSPORTER, ATP-BINDING PROTEIN"/>
    <property type="match status" value="1"/>
</dbReference>
<evidence type="ECO:0000256" key="1">
    <source>
        <dbReference type="ARBA" id="ARBA00022448"/>
    </source>
</evidence>
<keyword evidence="2" id="KW-0547">Nucleotide-binding</keyword>
<evidence type="ECO:0000256" key="2">
    <source>
        <dbReference type="ARBA" id="ARBA00022741"/>
    </source>
</evidence>
<feature type="region of interest" description="Disordered" evidence="4">
    <location>
        <begin position="54"/>
        <end position="74"/>
    </location>
</feature>
<evidence type="ECO:0000256" key="4">
    <source>
        <dbReference type="SAM" id="MobiDB-lite"/>
    </source>
</evidence>
<comment type="caution">
    <text evidence="6">The sequence shown here is derived from an EMBL/GenBank/DDBJ whole genome shotgun (WGS) entry which is preliminary data.</text>
</comment>
<evidence type="ECO:0000313" key="7">
    <source>
        <dbReference type="Proteomes" id="UP000011508"/>
    </source>
</evidence>
<dbReference type="InterPro" id="IPR050763">
    <property type="entry name" value="ABC_transporter_ATP-binding"/>
</dbReference>
<dbReference type="GO" id="GO:0016887">
    <property type="term" value="F:ATP hydrolysis activity"/>
    <property type="evidence" value="ECO:0007669"/>
    <property type="project" value="InterPro"/>
</dbReference>
<dbReference type="PANTHER" id="PTHR42711">
    <property type="entry name" value="ABC TRANSPORTER ATP-BINDING PROTEIN"/>
    <property type="match status" value="1"/>
</dbReference>
<gene>
    <name evidence="6" type="ORF">C441_07590</name>
</gene>
<evidence type="ECO:0000256" key="3">
    <source>
        <dbReference type="ARBA" id="ARBA00022840"/>
    </source>
</evidence>
<accession>M0IEW6</accession>
<dbReference type="AlphaFoldDB" id="M0IEW6"/>
<feature type="domain" description="ABC transporter" evidence="5">
    <location>
        <begin position="22"/>
        <end position="67"/>
    </location>
</feature>
<dbReference type="InterPro" id="IPR027417">
    <property type="entry name" value="P-loop_NTPase"/>
</dbReference>
<dbReference type="Pfam" id="PF00005">
    <property type="entry name" value="ABC_tran"/>
    <property type="match status" value="1"/>
</dbReference>
<sequence>MPLAIETESLRKEYGDTVAVAGLSLRVESGSVYGFLGPNGAGKTTTMRMLTTLTAPTSGRARASPGRPSKTGRR</sequence>
<keyword evidence="1" id="KW-0813">Transport</keyword>
<dbReference type="InterPro" id="IPR003439">
    <property type="entry name" value="ABC_transporter-like_ATP-bd"/>
</dbReference>
<dbReference type="PATRIC" id="fig|662480.6.peg.1499"/>